<proteinExistence type="predicted"/>
<feature type="compositionally biased region" description="Polar residues" evidence="1">
    <location>
        <begin position="1"/>
        <end position="19"/>
    </location>
</feature>
<name>A0A2P2PFK5_RHIMU</name>
<accession>A0A2P2PFK5</accession>
<feature type="compositionally biased region" description="Basic and acidic residues" evidence="1">
    <location>
        <begin position="20"/>
        <end position="30"/>
    </location>
</feature>
<reference evidence="2" key="1">
    <citation type="submission" date="2018-02" db="EMBL/GenBank/DDBJ databases">
        <title>Rhizophora mucronata_Transcriptome.</title>
        <authorList>
            <person name="Meera S.P."/>
            <person name="Sreeshan A."/>
            <person name="Augustine A."/>
        </authorList>
    </citation>
    <scope>NUCLEOTIDE SEQUENCE</scope>
    <source>
        <tissue evidence="2">Leaf</tissue>
    </source>
</reference>
<dbReference type="AlphaFoldDB" id="A0A2P2PFK5"/>
<sequence length="40" mass="4494">MPHENITINTKPVPTLSGTEESRQSQDKKLVPQNTNLFCP</sequence>
<organism evidence="2">
    <name type="scientific">Rhizophora mucronata</name>
    <name type="common">Asiatic mangrove</name>
    <dbReference type="NCBI Taxonomy" id="61149"/>
    <lineage>
        <taxon>Eukaryota</taxon>
        <taxon>Viridiplantae</taxon>
        <taxon>Streptophyta</taxon>
        <taxon>Embryophyta</taxon>
        <taxon>Tracheophyta</taxon>
        <taxon>Spermatophyta</taxon>
        <taxon>Magnoliopsida</taxon>
        <taxon>eudicotyledons</taxon>
        <taxon>Gunneridae</taxon>
        <taxon>Pentapetalae</taxon>
        <taxon>rosids</taxon>
        <taxon>fabids</taxon>
        <taxon>Malpighiales</taxon>
        <taxon>Rhizophoraceae</taxon>
        <taxon>Rhizophora</taxon>
    </lineage>
</organism>
<feature type="region of interest" description="Disordered" evidence="1">
    <location>
        <begin position="1"/>
        <end position="40"/>
    </location>
</feature>
<evidence type="ECO:0000313" key="2">
    <source>
        <dbReference type="EMBL" id="MBX53472.1"/>
    </source>
</evidence>
<protein>
    <submittedName>
        <fullName evidence="2">Uncharacterized protein</fullName>
    </submittedName>
</protein>
<dbReference type="EMBL" id="GGEC01072988">
    <property type="protein sequence ID" value="MBX53472.1"/>
    <property type="molecule type" value="Transcribed_RNA"/>
</dbReference>
<evidence type="ECO:0000256" key="1">
    <source>
        <dbReference type="SAM" id="MobiDB-lite"/>
    </source>
</evidence>